<keyword evidence="3 4" id="KW-0687">Ribonucleoprotein</keyword>
<name>A0ABY7VVN5_9BACT</name>
<evidence type="ECO:0000256" key="6">
    <source>
        <dbReference type="SAM" id="MobiDB-lite"/>
    </source>
</evidence>
<dbReference type="PANTHER" id="PTHR12934:SF11">
    <property type="entry name" value="LARGE RIBOSOMAL SUBUNIT PROTEIN UL15M"/>
    <property type="match status" value="1"/>
</dbReference>
<gene>
    <name evidence="4 8" type="primary">rplO</name>
    <name evidence="8" type="ORF">PQO03_20935</name>
</gene>
<dbReference type="PANTHER" id="PTHR12934">
    <property type="entry name" value="50S RIBOSOMAL PROTEIN L15"/>
    <property type="match status" value="1"/>
</dbReference>
<evidence type="ECO:0000256" key="1">
    <source>
        <dbReference type="ARBA" id="ARBA00007320"/>
    </source>
</evidence>
<reference evidence="8 9" key="1">
    <citation type="submission" date="2023-02" db="EMBL/GenBank/DDBJ databases">
        <title>Genome sequence of Lentisphaera profundi SAORIC-696.</title>
        <authorList>
            <person name="Kim e."/>
            <person name="Cho J.-C."/>
            <person name="Choi A."/>
            <person name="Kang I."/>
        </authorList>
    </citation>
    <scope>NUCLEOTIDE SEQUENCE [LARGE SCALE GENOMIC DNA]</scope>
    <source>
        <strain evidence="8 9">SAORIC-696</strain>
    </source>
</reference>
<dbReference type="InterPro" id="IPR021131">
    <property type="entry name" value="Ribosomal_uL15/eL18"/>
</dbReference>
<dbReference type="EMBL" id="CP117812">
    <property type="protein sequence ID" value="WDE98280.1"/>
    <property type="molecule type" value="Genomic_DNA"/>
</dbReference>
<dbReference type="GO" id="GO:0005840">
    <property type="term" value="C:ribosome"/>
    <property type="evidence" value="ECO:0007669"/>
    <property type="project" value="UniProtKB-KW"/>
</dbReference>
<evidence type="ECO:0000256" key="3">
    <source>
        <dbReference type="ARBA" id="ARBA00023274"/>
    </source>
</evidence>
<evidence type="ECO:0000256" key="5">
    <source>
        <dbReference type="RuleBase" id="RU003888"/>
    </source>
</evidence>
<comment type="similarity">
    <text evidence="1 4 5">Belongs to the universal ribosomal protein uL15 family.</text>
</comment>
<comment type="subunit">
    <text evidence="4">Part of the 50S ribosomal subunit.</text>
</comment>
<keyword evidence="4" id="KW-0699">rRNA-binding</keyword>
<dbReference type="PROSITE" id="PS00475">
    <property type="entry name" value="RIBOSOMAL_L15"/>
    <property type="match status" value="1"/>
</dbReference>
<keyword evidence="2 4" id="KW-0689">Ribosomal protein</keyword>
<evidence type="ECO:0000256" key="2">
    <source>
        <dbReference type="ARBA" id="ARBA00022980"/>
    </source>
</evidence>
<sequence length="148" mass="15780">MKLNTFNKQATAKNRKRICRGDGSGLGRTGGRGEKGQKSRSGSTIRPHFEGGQIPLFRRLPHNRGFKARNHKEWTIVNLTSIEEHFNAGDTVDGAALIEKKLISAVVGAGLKVLANGEISKALTVKANKFSKTASDKIAAAGGSVEAV</sequence>
<accession>A0ABY7VVN5</accession>
<organism evidence="8 9">
    <name type="scientific">Lentisphaera profundi</name>
    <dbReference type="NCBI Taxonomy" id="1658616"/>
    <lineage>
        <taxon>Bacteria</taxon>
        <taxon>Pseudomonadati</taxon>
        <taxon>Lentisphaerota</taxon>
        <taxon>Lentisphaeria</taxon>
        <taxon>Lentisphaerales</taxon>
        <taxon>Lentisphaeraceae</taxon>
        <taxon>Lentisphaera</taxon>
    </lineage>
</organism>
<feature type="domain" description="Large ribosomal subunit protein uL15/eL18" evidence="7">
    <location>
        <begin position="76"/>
        <end position="146"/>
    </location>
</feature>
<dbReference type="InterPro" id="IPR001196">
    <property type="entry name" value="Ribosomal_uL15_CS"/>
</dbReference>
<evidence type="ECO:0000256" key="4">
    <source>
        <dbReference type="HAMAP-Rule" id="MF_01341"/>
    </source>
</evidence>
<feature type="compositionally biased region" description="Polar residues" evidence="6">
    <location>
        <begin position="1"/>
        <end position="12"/>
    </location>
</feature>
<dbReference type="Pfam" id="PF00828">
    <property type="entry name" value="Ribosomal_L27A"/>
    <property type="match status" value="1"/>
</dbReference>
<comment type="function">
    <text evidence="4">Binds to the 23S rRNA.</text>
</comment>
<dbReference type="Gene3D" id="3.100.10.10">
    <property type="match status" value="1"/>
</dbReference>
<evidence type="ECO:0000313" key="8">
    <source>
        <dbReference type="EMBL" id="WDE98280.1"/>
    </source>
</evidence>
<dbReference type="RefSeq" id="WP_274153154.1">
    <property type="nucleotide sequence ID" value="NZ_CP117812.1"/>
</dbReference>
<dbReference type="Proteomes" id="UP001214250">
    <property type="component" value="Chromosome 2"/>
</dbReference>
<dbReference type="NCBIfam" id="TIGR01071">
    <property type="entry name" value="rplO_bact"/>
    <property type="match status" value="1"/>
</dbReference>
<proteinExistence type="inferred from homology"/>
<protein>
    <recommendedName>
        <fullName evidence="4">Large ribosomal subunit protein uL15</fullName>
    </recommendedName>
</protein>
<dbReference type="HAMAP" id="MF_01341">
    <property type="entry name" value="Ribosomal_uL15"/>
    <property type="match status" value="1"/>
</dbReference>
<evidence type="ECO:0000313" key="9">
    <source>
        <dbReference type="Proteomes" id="UP001214250"/>
    </source>
</evidence>
<dbReference type="InterPro" id="IPR005749">
    <property type="entry name" value="Ribosomal_uL15_bac-type"/>
</dbReference>
<dbReference type="InterPro" id="IPR036227">
    <property type="entry name" value="Ribosomal_uL15/eL18_sf"/>
</dbReference>
<feature type="region of interest" description="Disordered" evidence="6">
    <location>
        <begin position="1"/>
        <end position="52"/>
    </location>
</feature>
<keyword evidence="9" id="KW-1185">Reference proteome</keyword>
<dbReference type="InterPro" id="IPR030878">
    <property type="entry name" value="Ribosomal_uL15"/>
</dbReference>
<evidence type="ECO:0000259" key="7">
    <source>
        <dbReference type="Pfam" id="PF00828"/>
    </source>
</evidence>
<keyword evidence="4" id="KW-0694">RNA-binding</keyword>
<dbReference type="SUPFAM" id="SSF52080">
    <property type="entry name" value="Ribosomal proteins L15p and L18e"/>
    <property type="match status" value="1"/>
</dbReference>